<dbReference type="HOGENOM" id="CLU_2888779_0_0_1"/>
<evidence type="ECO:0000313" key="2">
    <source>
        <dbReference type="EMBL" id="ERN00474.1"/>
    </source>
</evidence>
<dbReference type="AlphaFoldDB" id="W1NYK7"/>
<gene>
    <name evidence="2" type="ORF">AMTR_s00346p00012610</name>
</gene>
<evidence type="ECO:0000256" key="1">
    <source>
        <dbReference type="SAM" id="MobiDB-lite"/>
    </source>
</evidence>
<reference evidence="3" key="1">
    <citation type="journal article" date="2013" name="Science">
        <title>The Amborella genome and the evolution of flowering plants.</title>
        <authorList>
            <consortium name="Amborella Genome Project"/>
        </authorList>
    </citation>
    <scope>NUCLEOTIDE SEQUENCE [LARGE SCALE GENOMIC DNA]</scope>
</reference>
<feature type="region of interest" description="Disordered" evidence="1">
    <location>
        <begin position="44"/>
        <end position="63"/>
    </location>
</feature>
<dbReference type="Proteomes" id="UP000017836">
    <property type="component" value="Unassembled WGS sequence"/>
</dbReference>
<dbReference type="EMBL" id="KI394896">
    <property type="protein sequence ID" value="ERN00474.1"/>
    <property type="molecule type" value="Genomic_DNA"/>
</dbReference>
<keyword evidence="3" id="KW-1185">Reference proteome</keyword>
<sequence length="63" mass="6905">MGHMAEKCPATAQQNVNIVEVEEVCVIKEMAIADLGEPVYNEEVSQLEQGEDVPMDQGEMLLA</sequence>
<accession>W1NYK7</accession>
<protein>
    <submittedName>
        <fullName evidence="2">Uncharacterized protein</fullName>
    </submittedName>
</protein>
<evidence type="ECO:0000313" key="3">
    <source>
        <dbReference type="Proteomes" id="UP000017836"/>
    </source>
</evidence>
<organism evidence="2 3">
    <name type="scientific">Amborella trichopoda</name>
    <dbReference type="NCBI Taxonomy" id="13333"/>
    <lineage>
        <taxon>Eukaryota</taxon>
        <taxon>Viridiplantae</taxon>
        <taxon>Streptophyta</taxon>
        <taxon>Embryophyta</taxon>
        <taxon>Tracheophyta</taxon>
        <taxon>Spermatophyta</taxon>
        <taxon>Magnoliopsida</taxon>
        <taxon>Amborellales</taxon>
        <taxon>Amborellaceae</taxon>
        <taxon>Amborella</taxon>
    </lineage>
</organism>
<dbReference type="Gramene" id="ERN00474">
    <property type="protein sequence ID" value="ERN00474"/>
    <property type="gene ID" value="AMTR_s00346p00012610"/>
</dbReference>
<proteinExistence type="predicted"/>
<name>W1NYK7_AMBTC</name>